<evidence type="ECO:0000256" key="7">
    <source>
        <dbReference type="ARBA" id="ARBA00022824"/>
    </source>
</evidence>
<feature type="transmembrane region" description="Helical" evidence="11">
    <location>
        <begin position="315"/>
        <end position="336"/>
    </location>
</feature>
<comment type="similarity">
    <text evidence="10">Belongs to the glycosyltransferase 22 family. PIGZ subfamily.</text>
</comment>
<feature type="transmembrane region" description="Helical" evidence="11">
    <location>
        <begin position="129"/>
        <end position="148"/>
    </location>
</feature>
<evidence type="ECO:0000256" key="3">
    <source>
        <dbReference type="ARBA" id="ARBA00022502"/>
    </source>
</evidence>
<name>A0A8J1TU75_OWEFU</name>
<dbReference type="PANTHER" id="PTHR22760:SF3">
    <property type="entry name" value="GPI MANNOSYLTRANSFERASE 4"/>
    <property type="match status" value="1"/>
</dbReference>
<protein>
    <recommendedName>
        <fullName evidence="11">Mannosyltransferase</fullName>
        <ecNumber evidence="11">2.4.1.-</ecNumber>
    </recommendedName>
</protein>
<keyword evidence="7 11" id="KW-0256">Endoplasmic reticulum</keyword>
<organism evidence="12 13">
    <name type="scientific">Owenia fusiformis</name>
    <name type="common">Polychaete worm</name>
    <dbReference type="NCBI Taxonomy" id="6347"/>
    <lineage>
        <taxon>Eukaryota</taxon>
        <taxon>Metazoa</taxon>
        <taxon>Spiralia</taxon>
        <taxon>Lophotrochozoa</taxon>
        <taxon>Annelida</taxon>
        <taxon>Polychaeta</taxon>
        <taxon>Sedentaria</taxon>
        <taxon>Canalipalpata</taxon>
        <taxon>Sabellida</taxon>
        <taxon>Oweniida</taxon>
        <taxon>Oweniidae</taxon>
        <taxon>Owenia</taxon>
    </lineage>
</organism>
<evidence type="ECO:0000256" key="4">
    <source>
        <dbReference type="ARBA" id="ARBA00022676"/>
    </source>
</evidence>
<feature type="transmembrane region" description="Helical" evidence="11">
    <location>
        <begin position="245"/>
        <end position="267"/>
    </location>
</feature>
<keyword evidence="3" id="KW-0337">GPI-anchor biosynthesis</keyword>
<keyword evidence="13" id="KW-1185">Reference proteome</keyword>
<dbReference type="GO" id="GO:0005789">
    <property type="term" value="C:endoplasmic reticulum membrane"/>
    <property type="evidence" value="ECO:0007669"/>
    <property type="project" value="UniProtKB-SubCell"/>
</dbReference>
<keyword evidence="4 11" id="KW-0328">Glycosyltransferase</keyword>
<dbReference type="GO" id="GO:0000026">
    <property type="term" value="F:alpha-1,2-mannosyltransferase activity"/>
    <property type="evidence" value="ECO:0007669"/>
    <property type="project" value="TreeGrafter"/>
</dbReference>
<feature type="transmembrane region" description="Helical" evidence="11">
    <location>
        <begin position="357"/>
        <end position="380"/>
    </location>
</feature>
<dbReference type="Proteomes" id="UP000749559">
    <property type="component" value="Unassembled WGS sequence"/>
</dbReference>
<evidence type="ECO:0000256" key="11">
    <source>
        <dbReference type="RuleBase" id="RU363075"/>
    </source>
</evidence>
<comment type="subcellular location">
    <subcellularLocation>
        <location evidence="1 11">Endoplasmic reticulum membrane</location>
        <topology evidence="1 11">Multi-pass membrane protein</topology>
    </subcellularLocation>
</comment>
<proteinExistence type="inferred from homology"/>
<feature type="transmembrane region" description="Helical" evidence="11">
    <location>
        <begin position="386"/>
        <end position="402"/>
    </location>
</feature>
<feature type="transmembrane region" description="Helical" evidence="11">
    <location>
        <begin position="64"/>
        <end position="84"/>
    </location>
</feature>
<evidence type="ECO:0000256" key="8">
    <source>
        <dbReference type="ARBA" id="ARBA00022989"/>
    </source>
</evidence>
<reference evidence="12" key="1">
    <citation type="submission" date="2022-03" db="EMBL/GenBank/DDBJ databases">
        <authorList>
            <person name="Martin C."/>
        </authorList>
    </citation>
    <scope>NUCLEOTIDE SEQUENCE</scope>
</reference>
<dbReference type="EMBL" id="CAIIXF020000003">
    <property type="protein sequence ID" value="CAH1779404.1"/>
    <property type="molecule type" value="Genomic_DNA"/>
</dbReference>
<comment type="pathway">
    <text evidence="2">Glycolipid biosynthesis; glycosylphosphatidylinositol-anchor biosynthesis.</text>
</comment>
<evidence type="ECO:0000256" key="10">
    <source>
        <dbReference type="ARBA" id="ARBA00038466"/>
    </source>
</evidence>
<comment type="caution">
    <text evidence="12">The sequence shown here is derived from an EMBL/GenBank/DDBJ whole genome shotgun (WGS) entry which is preliminary data.</text>
</comment>
<keyword evidence="6 11" id="KW-0812">Transmembrane</keyword>
<keyword evidence="5" id="KW-0808">Transferase</keyword>
<evidence type="ECO:0000256" key="2">
    <source>
        <dbReference type="ARBA" id="ARBA00004687"/>
    </source>
</evidence>
<evidence type="ECO:0000256" key="6">
    <source>
        <dbReference type="ARBA" id="ARBA00022692"/>
    </source>
</evidence>
<gene>
    <name evidence="12" type="ORF">OFUS_LOCUS6215</name>
</gene>
<accession>A0A8J1TU75</accession>
<dbReference type="InterPro" id="IPR005599">
    <property type="entry name" value="GPI_mannosylTrfase"/>
</dbReference>
<dbReference type="GO" id="GO:0006506">
    <property type="term" value="P:GPI anchor biosynthetic process"/>
    <property type="evidence" value="ECO:0007669"/>
    <property type="project" value="UniProtKB-KW"/>
</dbReference>
<feature type="transmembrane region" description="Helical" evidence="11">
    <location>
        <begin position="104"/>
        <end position="122"/>
    </location>
</feature>
<keyword evidence="9 11" id="KW-0472">Membrane</keyword>
<dbReference type="PANTHER" id="PTHR22760">
    <property type="entry name" value="GLYCOSYLTRANSFERASE"/>
    <property type="match status" value="1"/>
</dbReference>
<sequence>MDRWQTCWIALVLLRIFWTLLPQSGYIHPDEFFQNSEVVAGDVLNLRVRRTWEFNKTQPIRSMLFPYITTGIPLFALKSIQGLLNKYTVQLDVITTMNMVRASRIMTLFLSFLCDIMLYKIAKMLSLPAAKCIVLFASSYVTLIYYTHTFSNTIEAFLYTAFLYFVISSLKLREASKAKDKKENTEDDKAGEEKVNTIALSSIIVFGIFNRPTFIVFAIVPFLYWMCCDLLPWRRESIFKMLHRCWQCFPGVLYATMTVILFDSYYYGTFHGIPAKGILHVKMTDFTITPLNFLKYNLDAKNLAKHGIHPRWSHLVINLVLLFGTMDLTIKFCFFYDKMKSVFGSQSDEANAEKPDFASRITSVLFYCYFTPVVLLSFFPHQEPRFLIPLLVPAILVFLYRAQHWGHLLHFLLTSWFFWNTLGCILYGVLHQGGVIPAIGHLQGILANSGFSHTTHIVLYHTYMPPEHLFAIPAGNQRTLARSRIPNVVIHDLAGAKEDVLKGTINKIKFSIQNNAHHEVYVVAPWTLDYMFNVEKYDLVDSKSGHFSAEDFVDFEDFFCISPQFYKSRFCDNFSFIERLRMAFSLNIYQLIRNKK</sequence>
<dbReference type="OrthoDB" id="10066429at2759"/>
<dbReference type="Pfam" id="PF03901">
    <property type="entry name" value="Glyco_transf_22"/>
    <property type="match status" value="1"/>
</dbReference>
<dbReference type="EC" id="2.4.1.-" evidence="11"/>
<keyword evidence="8 11" id="KW-1133">Transmembrane helix</keyword>
<dbReference type="AlphaFoldDB" id="A0A8J1TU75"/>
<evidence type="ECO:0000256" key="5">
    <source>
        <dbReference type="ARBA" id="ARBA00022679"/>
    </source>
</evidence>
<evidence type="ECO:0000313" key="13">
    <source>
        <dbReference type="Proteomes" id="UP000749559"/>
    </source>
</evidence>
<evidence type="ECO:0000256" key="9">
    <source>
        <dbReference type="ARBA" id="ARBA00023136"/>
    </source>
</evidence>
<evidence type="ECO:0000256" key="1">
    <source>
        <dbReference type="ARBA" id="ARBA00004477"/>
    </source>
</evidence>
<evidence type="ECO:0000313" key="12">
    <source>
        <dbReference type="EMBL" id="CAH1779404.1"/>
    </source>
</evidence>
<feature type="transmembrane region" description="Helical" evidence="11">
    <location>
        <begin position="409"/>
        <end position="430"/>
    </location>
</feature>